<gene>
    <name evidence="5" type="ORF">ACFFHW_01460</name>
</gene>
<dbReference type="EMBL" id="JBHLVX010000005">
    <property type="protein sequence ID" value="MFC0266673.1"/>
    <property type="molecule type" value="Genomic_DNA"/>
</dbReference>
<sequence>MTAETFADLLSATRGRRDADWQGRSLLVINESWGELIVSRQGAHLLHYAPAGERGWLWTTPTPKAVPGAIRGGVPLCWPWFAEPEDGQGPMHGLARTADWRIDAIDEEIEGGVEIHLSPEKPLHDQLAPRLVIRANARRLELELITEHRGETPLKLTQALHAYFAVADVHRARVEGLAGARYLDKLDDFAERDQNGELGVRGALDRIYHSSRPLLLDDGQRRLRIAKQGSDSSVVWHPGDSAPGDVPDEQRYAFLCIEPACTRLDPVWLAPGAQHLLALHISAEPAEPTAP</sequence>
<name>A0ABV6FZ50_9GAMM</name>
<comment type="caution">
    <text evidence="5">The sequence shown here is derived from an EMBL/GenBank/DDBJ whole genome shotgun (WGS) entry which is preliminary data.</text>
</comment>
<reference evidence="5 6" key="1">
    <citation type="submission" date="2024-09" db="EMBL/GenBank/DDBJ databases">
        <authorList>
            <person name="Sun Q."/>
            <person name="Mori K."/>
        </authorList>
    </citation>
    <scope>NUCLEOTIDE SEQUENCE [LARGE SCALE GENOMIC DNA]</scope>
    <source>
        <strain evidence="5 6">CCM 7415</strain>
    </source>
</reference>
<proteinExistence type="inferred from homology"/>
<dbReference type="PIRSF" id="PIRSF016020">
    <property type="entry name" value="PHexose_mutarotase"/>
    <property type="match status" value="1"/>
</dbReference>
<evidence type="ECO:0000256" key="1">
    <source>
        <dbReference type="ARBA" id="ARBA00001096"/>
    </source>
</evidence>
<evidence type="ECO:0000256" key="3">
    <source>
        <dbReference type="ARBA" id="ARBA00023235"/>
    </source>
</evidence>
<dbReference type="PANTHER" id="PTHR11122:SF13">
    <property type="entry name" value="GLUCOSE-6-PHOSPHATE 1-EPIMERASE"/>
    <property type="match status" value="1"/>
</dbReference>
<dbReference type="InterPro" id="IPR014718">
    <property type="entry name" value="GH-type_carb-bd"/>
</dbReference>
<dbReference type="SUPFAM" id="SSF74650">
    <property type="entry name" value="Galactose mutarotase-like"/>
    <property type="match status" value="1"/>
</dbReference>
<dbReference type="InterPro" id="IPR008183">
    <property type="entry name" value="Aldose_1/G6P_1-epimerase"/>
</dbReference>
<dbReference type="Pfam" id="PF01263">
    <property type="entry name" value="Aldose_epim"/>
    <property type="match status" value="1"/>
</dbReference>
<dbReference type="Proteomes" id="UP001589814">
    <property type="component" value="Unassembled WGS sequence"/>
</dbReference>
<dbReference type="RefSeq" id="WP_019951267.1">
    <property type="nucleotide sequence ID" value="NZ_JBHLVX010000005.1"/>
</dbReference>
<dbReference type="InterPro" id="IPR011013">
    <property type="entry name" value="Gal_mutarotase_sf_dom"/>
</dbReference>
<evidence type="ECO:0000256" key="2">
    <source>
        <dbReference type="ARBA" id="ARBA00005866"/>
    </source>
</evidence>
<keyword evidence="6" id="KW-1185">Reference proteome</keyword>
<dbReference type="InterPro" id="IPR025532">
    <property type="entry name" value="G6P_1-epimerase"/>
</dbReference>
<dbReference type="PANTHER" id="PTHR11122">
    <property type="entry name" value="APOSPORY-ASSOCIATED PROTEIN C-RELATED"/>
    <property type="match status" value="1"/>
</dbReference>
<comment type="similarity">
    <text evidence="2 4">Belongs to the glucose-6-phosphate 1-epimerase family.</text>
</comment>
<accession>A0ABV6FZ50</accession>
<evidence type="ECO:0000313" key="6">
    <source>
        <dbReference type="Proteomes" id="UP001589814"/>
    </source>
</evidence>
<keyword evidence="3 4" id="KW-0413">Isomerase</keyword>
<dbReference type="Gene3D" id="2.70.98.10">
    <property type="match status" value="1"/>
</dbReference>
<dbReference type="CDD" id="cd09020">
    <property type="entry name" value="D-hex-6-P-epi_like"/>
    <property type="match status" value="1"/>
</dbReference>
<dbReference type="EC" id="5.1.3.15" evidence="4"/>
<protein>
    <recommendedName>
        <fullName evidence="4">Putative glucose-6-phosphate 1-epimerase</fullName>
        <ecNumber evidence="4">5.1.3.15</ecNumber>
    </recommendedName>
</protein>
<comment type="catalytic activity">
    <reaction evidence="1">
        <text>alpha-D-glucose 6-phosphate = beta-D-glucose 6-phosphate</text>
        <dbReference type="Rhea" id="RHEA:16249"/>
        <dbReference type="ChEBI" id="CHEBI:58225"/>
        <dbReference type="ChEBI" id="CHEBI:58247"/>
        <dbReference type="EC" id="5.1.3.15"/>
    </reaction>
</comment>
<evidence type="ECO:0000256" key="4">
    <source>
        <dbReference type="PIRNR" id="PIRNR016020"/>
    </source>
</evidence>
<evidence type="ECO:0000313" key="5">
    <source>
        <dbReference type="EMBL" id="MFC0266673.1"/>
    </source>
</evidence>
<organism evidence="5 6">
    <name type="scientific">Kushneria aurantia</name>
    <dbReference type="NCBI Taxonomy" id="504092"/>
    <lineage>
        <taxon>Bacteria</taxon>
        <taxon>Pseudomonadati</taxon>
        <taxon>Pseudomonadota</taxon>
        <taxon>Gammaproteobacteria</taxon>
        <taxon>Oceanospirillales</taxon>
        <taxon>Halomonadaceae</taxon>
        <taxon>Kushneria</taxon>
    </lineage>
</organism>